<dbReference type="InterPro" id="IPR011701">
    <property type="entry name" value="MFS"/>
</dbReference>
<evidence type="ECO:0000313" key="8">
    <source>
        <dbReference type="EMBL" id="MFB9712760.1"/>
    </source>
</evidence>
<dbReference type="InterPro" id="IPR036259">
    <property type="entry name" value="MFS_trans_sf"/>
</dbReference>
<feature type="transmembrane region" description="Helical" evidence="6">
    <location>
        <begin position="165"/>
        <end position="183"/>
    </location>
</feature>
<evidence type="ECO:0000256" key="3">
    <source>
        <dbReference type="ARBA" id="ARBA00022692"/>
    </source>
</evidence>
<feature type="transmembrane region" description="Helical" evidence="6">
    <location>
        <begin position="299"/>
        <end position="321"/>
    </location>
</feature>
<dbReference type="Pfam" id="PF07690">
    <property type="entry name" value="MFS_1"/>
    <property type="match status" value="1"/>
</dbReference>
<gene>
    <name evidence="8" type="ORF">ACFFPI_01135</name>
</gene>
<dbReference type="PANTHER" id="PTHR42718">
    <property type="entry name" value="MAJOR FACILITATOR SUPERFAMILY MULTIDRUG TRANSPORTER MFSC"/>
    <property type="match status" value="1"/>
</dbReference>
<feature type="transmembrane region" description="Helical" evidence="6">
    <location>
        <begin position="227"/>
        <end position="245"/>
    </location>
</feature>
<protein>
    <submittedName>
        <fullName evidence="8">MFS transporter</fullName>
    </submittedName>
</protein>
<evidence type="ECO:0000256" key="4">
    <source>
        <dbReference type="ARBA" id="ARBA00022989"/>
    </source>
</evidence>
<sequence length="476" mass="49524">MSGSAAGPRLIPALVYAALSTAIVSSLGMLLVPSVSHEMGVSVSTAQWMLTLNLLVGAIATPVMGRLSDGPHKKRLLLVSLAIILLGSIIAAVAPNFTVFLIGRALQGLSYGIVPVTIALARRYVAAERVQFSISSLSVTVSTGIGIGYPLTGIIAGLFHFQFAFWFAALFVLTAMVVVFRLVPAGPDDRAPRTPFDYAGASLLGLGLGALLLAVSEGPAWGWGSPWTIGTFIIAVFILTVWVMAELRTQHPLINLRVLRHGEVLLANATAAGLGAAMYIGLSISSLVAQAPVSTGYGIALPVFWAGFVMFPLSVGSFGANRLVRRLARRIRLATLLPIGAGMMTASGILLWTAHTRLWEILIGMLVFGFGMGTSYAAMPALIARSVATAELGSSVSFNQVLRTVGSSFGTAVSGAVLAAHMSPDLHPDGAGISLTLGIGAILCMAVFVALLVRTLTKPSGHAQGSQPDQQSAGTR</sequence>
<organism evidence="8 9">
    <name type="scientific">Arthrobacter methylotrophus</name>
    <dbReference type="NCBI Taxonomy" id="121291"/>
    <lineage>
        <taxon>Bacteria</taxon>
        <taxon>Bacillati</taxon>
        <taxon>Actinomycetota</taxon>
        <taxon>Actinomycetes</taxon>
        <taxon>Micrococcales</taxon>
        <taxon>Micrococcaceae</taxon>
        <taxon>Arthrobacter</taxon>
    </lineage>
</organism>
<comment type="subcellular location">
    <subcellularLocation>
        <location evidence="1">Cell membrane</location>
        <topology evidence="1">Multi-pass membrane protein</topology>
    </subcellularLocation>
</comment>
<evidence type="ECO:0000256" key="2">
    <source>
        <dbReference type="ARBA" id="ARBA00022448"/>
    </source>
</evidence>
<feature type="transmembrane region" description="Helical" evidence="6">
    <location>
        <begin position="265"/>
        <end position="287"/>
    </location>
</feature>
<dbReference type="RefSeq" id="WP_345049565.1">
    <property type="nucleotide sequence ID" value="NZ_BAABED010000001.1"/>
</dbReference>
<feature type="transmembrane region" description="Helical" evidence="6">
    <location>
        <begin position="76"/>
        <end position="102"/>
    </location>
</feature>
<feature type="transmembrane region" description="Helical" evidence="6">
    <location>
        <begin position="333"/>
        <end position="352"/>
    </location>
</feature>
<dbReference type="EMBL" id="JBHMBH010000006">
    <property type="protein sequence ID" value="MFB9712760.1"/>
    <property type="molecule type" value="Genomic_DNA"/>
</dbReference>
<dbReference type="PANTHER" id="PTHR42718:SF9">
    <property type="entry name" value="MAJOR FACILITATOR SUPERFAMILY MULTIDRUG TRANSPORTER MFSC"/>
    <property type="match status" value="1"/>
</dbReference>
<dbReference type="PROSITE" id="PS50850">
    <property type="entry name" value="MFS"/>
    <property type="match status" value="1"/>
</dbReference>
<name>A0ABV5UKI3_9MICC</name>
<keyword evidence="9" id="KW-1185">Reference proteome</keyword>
<feature type="transmembrane region" description="Helical" evidence="6">
    <location>
        <begin position="137"/>
        <end position="159"/>
    </location>
</feature>
<evidence type="ECO:0000313" key="9">
    <source>
        <dbReference type="Proteomes" id="UP001589536"/>
    </source>
</evidence>
<keyword evidence="2" id="KW-0813">Transport</keyword>
<keyword evidence="3 6" id="KW-0812">Transmembrane</keyword>
<proteinExistence type="predicted"/>
<dbReference type="Gene3D" id="1.20.1250.20">
    <property type="entry name" value="MFS general substrate transporter like domains"/>
    <property type="match status" value="2"/>
</dbReference>
<accession>A0ABV5UKI3</accession>
<feature type="transmembrane region" description="Helical" evidence="6">
    <location>
        <begin position="108"/>
        <end position="125"/>
    </location>
</feature>
<feature type="transmembrane region" description="Helical" evidence="6">
    <location>
        <begin position="432"/>
        <end position="453"/>
    </location>
</feature>
<dbReference type="Proteomes" id="UP001589536">
    <property type="component" value="Unassembled WGS sequence"/>
</dbReference>
<feature type="domain" description="Major facilitator superfamily (MFS) profile" evidence="7">
    <location>
        <begin position="6"/>
        <end position="458"/>
    </location>
</feature>
<dbReference type="SUPFAM" id="SSF103473">
    <property type="entry name" value="MFS general substrate transporter"/>
    <property type="match status" value="2"/>
</dbReference>
<feature type="transmembrane region" description="Helical" evidence="6">
    <location>
        <begin position="12"/>
        <end position="33"/>
    </location>
</feature>
<evidence type="ECO:0000259" key="7">
    <source>
        <dbReference type="PROSITE" id="PS50850"/>
    </source>
</evidence>
<keyword evidence="5 6" id="KW-0472">Membrane</keyword>
<reference evidence="8 9" key="1">
    <citation type="submission" date="2024-09" db="EMBL/GenBank/DDBJ databases">
        <authorList>
            <person name="Sun Q."/>
            <person name="Mori K."/>
        </authorList>
    </citation>
    <scope>NUCLEOTIDE SEQUENCE [LARGE SCALE GENOMIC DNA]</scope>
    <source>
        <strain evidence="8 9">JCM 13519</strain>
    </source>
</reference>
<feature type="transmembrane region" description="Helical" evidence="6">
    <location>
        <begin position="45"/>
        <end position="64"/>
    </location>
</feature>
<feature type="transmembrane region" description="Helical" evidence="6">
    <location>
        <begin position="195"/>
        <end position="215"/>
    </location>
</feature>
<dbReference type="InterPro" id="IPR020846">
    <property type="entry name" value="MFS_dom"/>
</dbReference>
<feature type="transmembrane region" description="Helical" evidence="6">
    <location>
        <begin position="400"/>
        <end position="420"/>
    </location>
</feature>
<evidence type="ECO:0000256" key="1">
    <source>
        <dbReference type="ARBA" id="ARBA00004651"/>
    </source>
</evidence>
<evidence type="ECO:0000256" key="5">
    <source>
        <dbReference type="ARBA" id="ARBA00023136"/>
    </source>
</evidence>
<comment type="caution">
    <text evidence="8">The sequence shown here is derived from an EMBL/GenBank/DDBJ whole genome shotgun (WGS) entry which is preliminary data.</text>
</comment>
<keyword evidence="4 6" id="KW-1133">Transmembrane helix</keyword>
<evidence type="ECO:0000256" key="6">
    <source>
        <dbReference type="SAM" id="Phobius"/>
    </source>
</evidence>
<feature type="transmembrane region" description="Helical" evidence="6">
    <location>
        <begin position="358"/>
        <end position="379"/>
    </location>
</feature>